<dbReference type="GO" id="GO:0016485">
    <property type="term" value="P:protein processing"/>
    <property type="evidence" value="ECO:0007669"/>
    <property type="project" value="TreeGrafter"/>
</dbReference>
<dbReference type="Pfam" id="PF05649">
    <property type="entry name" value="Peptidase_M13_N"/>
    <property type="match status" value="2"/>
</dbReference>
<evidence type="ECO:0000256" key="6">
    <source>
        <dbReference type="ARBA" id="ARBA00022833"/>
    </source>
</evidence>
<accession>A0A1J8QHE9</accession>
<evidence type="ECO:0000259" key="11">
    <source>
        <dbReference type="Pfam" id="PF05649"/>
    </source>
</evidence>
<dbReference type="Proteomes" id="UP000183567">
    <property type="component" value="Unassembled WGS sequence"/>
</dbReference>
<keyword evidence="7" id="KW-0482">Metalloprotease</keyword>
<keyword evidence="9" id="KW-1133">Transmembrane helix</keyword>
<evidence type="ECO:0000256" key="4">
    <source>
        <dbReference type="ARBA" id="ARBA00022723"/>
    </source>
</evidence>
<feature type="compositionally biased region" description="Acidic residues" evidence="8">
    <location>
        <begin position="439"/>
        <end position="449"/>
    </location>
</feature>
<dbReference type="InterPro" id="IPR042089">
    <property type="entry name" value="Peptidase_M13_dom_2"/>
</dbReference>
<keyword evidence="13" id="KW-1185">Reference proteome</keyword>
<keyword evidence="4" id="KW-0479">Metal-binding</keyword>
<evidence type="ECO:0000256" key="9">
    <source>
        <dbReference type="SAM" id="Phobius"/>
    </source>
</evidence>
<feature type="domain" description="Peptidase M13 N-terminal" evidence="11">
    <location>
        <begin position="460"/>
        <end position="670"/>
    </location>
</feature>
<dbReference type="EMBL" id="LVVM01004390">
    <property type="protein sequence ID" value="OJA13041.1"/>
    <property type="molecule type" value="Genomic_DNA"/>
</dbReference>
<dbReference type="Gene3D" id="3.40.390.10">
    <property type="entry name" value="Collagenase (Catalytic Domain)"/>
    <property type="match status" value="2"/>
</dbReference>
<evidence type="ECO:0000256" key="2">
    <source>
        <dbReference type="ARBA" id="ARBA00007357"/>
    </source>
</evidence>
<dbReference type="GO" id="GO:0046872">
    <property type="term" value="F:metal ion binding"/>
    <property type="evidence" value="ECO:0007669"/>
    <property type="project" value="UniProtKB-KW"/>
</dbReference>
<organism evidence="12 13">
    <name type="scientific">Rhizopogon vesiculosus</name>
    <dbReference type="NCBI Taxonomy" id="180088"/>
    <lineage>
        <taxon>Eukaryota</taxon>
        <taxon>Fungi</taxon>
        <taxon>Dikarya</taxon>
        <taxon>Basidiomycota</taxon>
        <taxon>Agaricomycotina</taxon>
        <taxon>Agaricomycetes</taxon>
        <taxon>Agaricomycetidae</taxon>
        <taxon>Boletales</taxon>
        <taxon>Suillineae</taxon>
        <taxon>Rhizopogonaceae</taxon>
        <taxon>Rhizopogon</taxon>
    </lineage>
</organism>
<feature type="region of interest" description="Disordered" evidence="8">
    <location>
        <begin position="1"/>
        <end position="37"/>
    </location>
</feature>
<keyword evidence="6" id="KW-0862">Zinc</keyword>
<keyword evidence="5" id="KW-0378">Hydrolase</keyword>
<gene>
    <name evidence="12" type="ORF">AZE42_04382</name>
</gene>
<evidence type="ECO:0000256" key="3">
    <source>
        <dbReference type="ARBA" id="ARBA00022670"/>
    </source>
</evidence>
<dbReference type="Gene3D" id="1.10.1380.10">
    <property type="entry name" value="Neutral endopeptidase , domain2"/>
    <property type="match status" value="2"/>
</dbReference>
<dbReference type="InterPro" id="IPR000718">
    <property type="entry name" value="Peptidase_M13"/>
</dbReference>
<evidence type="ECO:0008006" key="14">
    <source>
        <dbReference type="Google" id="ProtNLM"/>
    </source>
</evidence>
<dbReference type="SUPFAM" id="SSF55486">
    <property type="entry name" value="Metalloproteases ('zincins'), catalytic domain"/>
    <property type="match status" value="1"/>
</dbReference>
<reference evidence="12 13" key="1">
    <citation type="submission" date="2016-03" db="EMBL/GenBank/DDBJ databases">
        <title>Comparative genomics of the ectomycorrhizal sister species Rhizopogon vinicolor and Rhizopogon vesiculosus (Basidiomycota: Boletales) reveals a divergence of the mating type B locus.</title>
        <authorList>
            <person name="Mujic A.B."/>
            <person name="Kuo A."/>
            <person name="Tritt A."/>
            <person name="Lipzen A."/>
            <person name="Chen C."/>
            <person name="Johnson J."/>
            <person name="Sharma A."/>
            <person name="Barry K."/>
            <person name="Grigoriev I.V."/>
            <person name="Spatafora J.W."/>
        </authorList>
    </citation>
    <scope>NUCLEOTIDE SEQUENCE [LARGE SCALE GENOMIC DNA]</scope>
    <source>
        <strain evidence="12 13">AM-OR11-056</strain>
    </source>
</reference>
<name>A0A1J8QHE9_9AGAM</name>
<dbReference type="PANTHER" id="PTHR11733">
    <property type="entry name" value="ZINC METALLOPROTEASE FAMILY M13 NEPRILYSIN-RELATED"/>
    <property type="match status" value="1"/>
</dbReference>
<dbReference type="InterPro" id="IPR008753">
    <property type="entry name" value="Peptidase_M13_N"/>
</dbReference>
<evidence type="ECO:0000313" key="13">
    <source>
        <dbReference type="Proteomes" id="UP000183567"/>
    </source>
</evidence>
<keyword evidence="9" id="KW-0812">Transmembrane</keyword>
<dbReference type="InterPro" id="IPR024079">
    <property type="entry name" value="MetalloPept_cat_dom_sf"/>
</dbReference>
<dbReference type="CDD" id="cd08662">
    <property type="entry name" value="M13"/>
    <property type="match status" value="1"/>
</dbReference>
<dbReference type="InterPro" id="IPR018497">
    <property type="entry name" value="Peptidase_M13_C"/>
</dbReference>
<evidence type="ECO:0000313" key="12">
    <source>
        <dbReference type="EMBL" id="OJA13041.1"/>
    </source>
</evidence>
<comment type="cofactor">
    <cofactor evidence="1">
        <name>Zn(2+)</name>
        <dbReference type="ChEBI" id="CHEBI:29105"/>
    </cofactor>
</comment>
<keyword evidence="3" id="KW-0645">Protease</keyword>
<dbReference type="PANTHER" id="PTHR11733:SF167">
    <property type="entry name" value="FI17812P1-RELATED"/>
    <property type="match status" value="1"/>
</dbReference>
<dbReference type="AlphaFoldDB" id="A0A1J8QHE9"/>
<comment type="caution">
    <text evidence="12">The sequence shown here is derived from an EMBL/GenBank/DDBJ whole genome shotgun (WGS) entry which is preliminary data.</text>
</comment>
<evidence type="ECO:0000259" key="10">
    <source>
        <dbReference type="Pfam" id="PF01431"/>
    </source>
</evidence>
<dbReference type="GO" id="GO:0005886">
    <property type="term" value="C:plasma membrane"/>
    <property type="evidence" value="ECO:0007669"/>
    <property type="project" value="TreeGrafter"/>
</dbReference>
<dbReference type="STRING" id="180088.A0A1J8QHE9"/>
<dbReference type="OrthoDB" id="6475849at2759"/>
<sequence>MAYEARPSTDQEAAPLLRGGDDDPQSAQSHSPGPSMSRRIANVVQEPLTGLTKVLLVEVLILLLISSVFIGLFAGAQHKLNLRNGAPGGGDGGGGGNATQTETKTATVTHTNTRTHTTTAAASTIISGIVTTTATATTTAVSTAFSTVFDPTTTTKIATTTATKTSVYTSISTQTTTDVHTRTVIVGPEPTGPPSDPSPTPSDKCLTPDCIILAASILSSLDTSQDPCENFYDFANGGWIETHPIPGDKGAINSFSVLSEQNAQVILKLLEGDSSVQDDSWDDQLLRKIHIMYTSCMDETRLDYLGQEPLQKFVNTIRKLYRGKNYAHIMNPRQGLSDALGYLHSQGVDALFEFTIEGDAGADPNNMILWFSQPSLGLPSKEYYKDKNVITVYQDVIERLLSSLRDDEVLSQENAEIILQTEQPGDSEHVWPPWPWPPWDEDGDDDDEDGRERSPGDPFQNSRELAQKVVKFETEIAEATLDLDKLQQDPFGTYNPTSINTLKSQLSQINFPDYFATFTPRAFPNRVIITYKPYPSSLSEILKRTPADVIEAYLVVRASLEYAPNLGQTTEAWKAVRTLQETLYGFKPGVVGERSQFCMTKVDTALGFATGRYFVNQTFPGESRKKATDVIDNIIDAFESSLRRIEWMDEESARKAGEKAEALRVKVGFPLSPDTRDPRSLVSYYTRVKVHVDTFFDNVLSAASSDMYKMWQKVGKQRNPDEWEMTPATVNAYYNPPANEIVFPAGILQPPFFSQSWPGYLSYGSFGMVAAHELTHAFDSSGRLYNQQGKLEEWWSRQTSDAYQIRQDCIVEQYSSYTVDDGRGGLIHVNGNLTSGENIGDSGLIQAYRAWKGQYEDSYEAGKEYLLPGLSYTREQLFFISFARTWAMNNKPADAVRRVRSDPHSPNRYRTEGTVSNIPEFAEAFKCSKYARLNPPKEKRCIFWS</sequence>
<proteinExistence type="inferred from homology"/>
<evidence type="ECO:0000256" key="8">
    <source>
        <dbReference type="SAM" id="MobiDB-lite"/>
    </source>
</evidence>
<feature type="domain" description="Peptidase M13 N-terminal" evidence="11">
    <location>
        <begin position="227"/>
        <end position="422"/>
    </location>
</feature>
<comment type="similarity">
    <text evidence="2">Belongs to the peptidase M13 family.</text>
</comment>
<evidence type="ECO:0000256" key="7">
    <source>
        <dbReference type="ARBA" id="ARBA00023049"/>
    </source>
</evidence>
<feature type="compositionally biased region" description="Polar residues" evidence="8">
    <location>
        <begin position="25"/>
        <end position="34"/>
    </location>
</feature>
<evidence type="ECO:0000256" key="1">
    <source>
        <dbReference type="ARBA" id="ARBA00001947"/>
    </source>
</evidence>
<dbReference type="PROSITE" id="PS51885">
    <property type="entry name" value="NEPRILYSIN"/>
    <property type="match status" value="1"/>
</dbReference>
<dbReference type="Pfam" id="PF01431">
    <property type="entry name" value="Peptidase_M13"/>
    <property type="match status" value="1"/>
</dbReference>
<protein>
    <recommendedName>
        <fullName evidence="14">Endothelin-converting enzyme 1</fullName>
    </recommendedName>
</protein>
<keyword evidence="9" id="KW-0472">Membrane</keyword>
<feature type="region of interest" description="Disordered" evidence="8">
    <location>
        <begin position="420"/>
        <end position="464"/>
    </location>
</feature>
<dbReference type="GO" id="GO:0004222">
    <property type="term" value="F:metalloendopeptidase activity"/>
    <property type="evidence" value="ECO:0007669"/>
    <property type="project" value="InterPro"/>
</dbReference>
<feature type="domain" description="Peptidase M13 C-terminal" evidence="10">
    <location>
        <begin position="731"/>
        <end position="941"/>
    </location>
</feature>
<feature type="transmembrane region" description="Helical" evidence="9">
    <location>
        <begin position="54"/>
        <end position="74"/>
    </location>
</feature>
<dbReference type="PRINTS" id="PR00786">
    <property type="entry name" value="NEPRILYSIN"/>
</dbReference>
<evidence type="ECO:0000256" key="5">
    <source>
        <dbReference type="ARBA" id="ARBA00022801"/>
    </source>
</evidence>